<protein>
    <recommendedName>
        <fullName evidence="4">DUF2997 domain-containing protein</fullName>
    </recommendedName>
</protein>
<keyword evidence="3" id="KW-1185">Reference proteome</keyword>
<evidence type="ECO:0000313" key="3">
    <source>
        <dbReference type="Proteomes" id="UP000318741"/>
    </source>
</evidence>
<dbReference type="AlphaFoldDB" id="A0A517PB81"/>
<evidence type="ECO:0000256" key="1">
    <source>
        <dbReference type="SAM" id="MobiDB-lite"/>
    </source>
</evidence>
<evidence type="ECO:0008006" key="4">
    <source>
        <dbReference type="Google" id="ProtNLM"/>
    </source>
</evidence>
<dbReference type="InterPro" id="IPR021375">
    <property type="entry name" value="DUF2997"/>
</dbReference>
<dbReference type="Pfam" id="PF11211">
    <property type="entry name" value="DUF2997"/>
    <property type="match status" value="1"/>
</dbReference>
<dbReference type="Proteomes" id="UP000318741">
    <property type="component" value="Chromosome"/>
</dbReference>
<proteinExistence type="predicted"/>
<dbReference type="OrthoDB" id="288620at2"/>
<organism evidence="2 3">
    <name type="scientific">Alienimonas californiensis</name>
    <dbReference type="NCBI Taxonomy" id="2527989"/>
    <lineage>
        <taxon>Bacteria</taxon>
        <taxon>Pseudomonadati</taxon>
        <taxon>Planctomycetota</taxon>
        <taxon>Planctomycetia</taxon>
        <taxon>Planctomycetales</taxon>
        <taxon>Planctomycetaceae</taxon>
        <taxon>Alienimonas</taxon>
    </lineage>
</organism>
<sequence length="64" mass="6867">MNPHIEVTVTPEGETSVETKGFAGTVCKAASKPYEEVLGSKSAERLTPEYHAAEQVAQPAEHRA</sequence>
<reference evidence="2 3" key="1">
    <citation type="submission" date="2019-02" db="EMBL/GenBank/DDBJ databases">
        <title>Deep-cultivation of Planctomycetes and their phenomic and genomic characterization uncovers novel biology.</title>
        <authorList>
            <person name="Wiegand S."/>
            <person name="Jogler M."/>
            <person name="Boedeker C."/>
            <person name="Pinto D."/>
            <person name="Vollmers J."/>
            <person name="Rivas-Marin E."/>
            <person name="Kohn T."/>
            <person name="Peeters S.H."/>
            <person name="Heuer A."/>
            <person name="Rast P."/>
            <person name="Oberbeckmann S."/>
            <person name="Bunk B."/>
            <person name="Jeske O."/>
            <person name="Meyerdierks A."/>
            <person name="Storesund J.E."/>
            <person name="Kallscheuer N."/>
            <person name="Luecker S."/>
            <person name="Lage O.M."/>
            <person name="Pohl T."/>
            <person name="Merkel B.J."/>
            <person name="Hornburger P."/>
            <person name="Mueller R.-W."/>
            <person name="Bruemmer F."/>
            <person name="Labrenz M."/>
            <person name="Spormann A.M."/>
            <person name="Op den Camp H."/>
            <person name="Overmann J."/>
            <person name="Amann R."/>
            <person name="Jetten M.S.M."/>
            <person name="Mascher T."/>
            <person name="Medema M.H."/>
            <person name="Devos D.P."/>
            <person name="Kaster A.-K."/>
            <person name="Ovreas L."/>
            <person name="Rohde M."/>
            <person name="Galperin M.Y."/>
            <person name="Jogler C."/>
        </authorList>
    </citation>
    <scope>NUCLEOTIDE SEQUENCE [LARGE SCALE GENOMIC DNA]</scope>
    <source>
        <strain evidence="2 3">CA12</strain>
    </source>
</reference>
<dbReference type="RefSeq" id="WP_145359525.1">
    <property type="nucleotide sequence ID" value="NZ_CP036265.1"/>
</dbReference>
<accession>A0A517PB81</accession>
<dbReference type="KEGG" id="acaf:CA12_27500"/>
<evidence type="ECO:0000313" key="2">
    <source>
        <dbReference type="EMBL" id="QDT16644.1"/>
    </source>
</evidence>
<gene>
    <name evidence="2" type="ORF">CA12_27500</name>
</gene>
<feature type="compositionally biased region" description="Basic and acidic residues" evidence="1">
    <location>
        <begin position="42"/>
        <end position="52"/>
    </location>
</feature>
<name>A0A517PB81_9PLAN</name>
<feature type="region of interest" description="Disordered" evidence="1">
    <location>
        <begin position="40"/>
        <end position="64"/>
    </location>
</feature>
<dbReference type="EMBL" id="CP036265">
    <property type="protein sequence ID" value="QDT16644.1"/>
    <property type="molecule type" value="Genomic_DNA"/>
</dbReference>